<comment type="similarity">
    <text evidence="1 6">Belongs to the universal ribosomal protein uS8 family.</text>
</comment>
<keyword evidence="3 6" id="KW-0687">Ribonucleoprotein</keyword>
<organism evidence="7 8">
    <name type="scientific">Berkelbacteria bacterium GW2011_GWA2_38_9</name>
    <dbReference type="NCBI Taxonomy" id="1618334"/>
    <lineage>
        <taxon>Bacteria</taxon>
        <taxon>Candidatus Berkelbacteria</taxon>
    </lineage>
</organism>
<dbReference type="GO" id="GO:1990904">
    <property type="term" value="C:ribonucleoprotein complex"/>
    <property type="evidence" value="ECO:0007669"/>
    <property type="project" value="UniProtKB-KW"/>
</dbReference>
<evidence type="ECO:0000256" key="5">
    <source>
        <dbReference type="ARBA" id="ARBA00035525"/>
    </source>
</evidence>
<dbReference type="GO" id="GO:0006412">
    <property type="term" value="P:translation"/>
    <property type="evidence" value="ECO:0007669"/>
    <property type="project" value="InterPro"/>
</dbReference>
<sequence length="127" mass="14464">MDTLGDLITKIRNSHLADHKSVLLTIHRKNRLFLNLLIKTKIFTQEKKNEDQTEFFFNENMKEVNLKRISKPGRKVYLGSKELSKEIHKKPGFDVVSTSKGVMTGYEALRAGLGGEVICHVTATYKS</sequence>
<name>A0A0G0PC47_9BACT</name>
<proteinExistence type="inferred from homology"/>
<evidence type="ECO:0000313" key="8">
    <source>
        <dbReference type="Proteomes" id="UP000033934"/>
    </source>
</evidence>
<evidence type="ECO:0000256" key="3">
    <source>
        <dbReference type="ARBA" id="ARBA00023274"/>
    </source>
</evidence>
<dbReference type="InterPro" id="IPR035987">
    <property type="entry name" value="Ribosomal_uS8_sf"/>
</dbReference>
<keyword evidence="2 6" id="KW-0689">Ribosomal protein</keyword>
<dbReference type="PROSITE" id="PS00053">
    <property type="entry name" value="RIBOSOMAL_S8"/>
    <property type="match status" value="1"/>
</dbReference>
<dbReference type="SUPFAM" id="SSF56047">
    <property type="entry name" value="Ribosomal protein S8"/>
    <property type="match status" value="1"/>
</dbReference>
<dbReference type="InterPro" id="IPR047863">
    <property type="entry name" value="Ribosomal_uS8_CS"/>
</dbReference>
<dbReference type="FunFam" id="3.30.1490.10:FF:000001">
    <property type="entry name" value="30S ribosomal protein S8"/>
    <property type="match status" value="1"/>
</dbReference>
<protein>
    <recommendedName>
        <fullName evidence="4">Small ribosomal subunit protein uS8</fullName>
    </recommendedName>
    <alternativeName>
        <fullName evidence="5">30S ribosomal protein S8</fullName>
    </alternativeName>
</protein>
<evidence type="ECO:0000256" key="6">
    <source>
        <dbReference type="RuleBase" id="RU003660"/>
    </source>
</evidence>
<dbReference type="InterPro" id="IPR000630">
    <property type="entry name" value="Ribosomal_uS8"/>
</dbReference>
<dbReference type="Gene3D" id="3.30.1490.10">
    <property type="match status" value="1"/>
</dbReference>
<comment type="caution">
    <text evidence="7">The sequence shown here is derived from an EMBL/GenBank/DDBJ whole genome shotgun (WGS) entry which is preliminary data.</text>
</comment>
<dbReference type="Proteomes" id="UP000033934">
    <property type="component" value="Unassembled WGS sequence"/>
</dbReference>
<evidence type="ECO:0000256" key="2">
    <source>
        <dbReference type="ARBA" id="ARBA00022980"/>
    </source>
</evidence>
<evidence type="ECO:0000256" key="4">
    <source>
        <dbReference type="ARBA" id="ARBA00035258"/>
    </source>
</evidence>
<reference evidence="7 8" key="1">
    <citation type="journal article" date="2015" name="Nature">
        <title>rRNA introns, odd ribosomes, and small enigmatic genomes across a large radiation of phyla.</title>
        <authorList>
            <person name="Brown C.T."/>
            <person name="Hug L.A."/>
            <person name="Thomas B.C."/>
            <person name="Sharon I."/>
            <person name="Castelle C.J."/>
            <person name="Singh A."/>
            <person name="Wilkins M.J."/>
            <person name="Williams K.H."/>
            <person name="Banfield J.F."/>
        </authorList>
    </citation>
    <scope>NUCLEOTIDE SEQUENCE [LARGE SCALE GENOMIC DNA]</scope>
</reference>
<accession>A0A0G0PC47</accession>
<gene>
    <name evidence="7" type="ORF">UT11_C0061G0017</name>
</gene>
<dbReference type="PATRIC" id="fig|1618334.3.peg.779"/>
<dbReference type="GO" id="GO:0005737">
    <property type="term" value="C:cytoplasm"/>
    <property type="evidence" value="ECO:0007669"/>
    <property type="project" value="UniProtKB-ARBA"/>
</dbReference>
<dbReference type="AlphaFoldDB" id="A0A0G0PC47"/>
<dbReference type="GO" id="GO:0005840">
    <property type="term" value="C:ribosome"/>
    <property type="evidence" value="ECO:0007669"/>
    <property type="project" value="UniProtKB-KW"/>
</dbReference>
<dbReference type="Pfam" id="PF00410">
    <property type="entry name" value="Ribosomal_S8"/>
    <property type="match status" value="1"/>
</dbReference>
<evidence type="ECO:0000313" key="7">
    <source>
        <dbReference type="EMBL" id="KKQ86856.1"/>
    </source>
</evidence>
<evidence type="ECO:0000256" key="1">
    <source>
        <dbReference type="ARBA" id="ARBA00006471"/>
    </source>
</evidence>
<dbReference type="GO" id="GO:0003735">
    <property type="term" value="F:structural constituent of ribosome"/>
    <property type="evidence" value="ECO:0007669"/>
    <property type="project" value="InterPro"/>
</dbReference>
<dbReference type="EMBL" id="LBVO01000061">
    <property type="protein sequence ID" value="KKQ86856.1"/>
    <property type="molecule type" value="Genomic_DNA"/>
</dbReference>